<dbReference type="AlphaFoldDB" id="A0ABD1USD8"/>
<accession>A0ABD1USD8</accession>
<evidence type="ECO:0000256" key="1">
    <source>
        <dbReference type="SAM" id="MobiDB-lite"/>
    </source>
</evidence>
<feature type="region of interest" description="Disordered" evidence="1">
    <location>
        <begin position="1"/>
        <end position="65"/>
    </location>
</feature>
<proteinExistence type="predicted"/>
<organism evidence="2 3">
    <name type="scientific">Forsythia ovata</name>
    <dbReference type="NCBI Taxonomy" id="205694"/>
    <lineage>
        <taxon>Eukaryota</taxon>
        <taxon>Viridiplantae</taxon>
        <taxon>Streptophyta</taxon>
        <taxon>Embryophyta</taxon>
        <taxon>Tracheophyta</taxon>
        <taxon>Spermatophyta</taxon>
        <taxon>Magnoliopsida</taxon>
        <taxon>eudicotyledons</taxon>
        <taxon>Gunneridae</taxon>
        <taxon>Pentapetalae</taxon>
        <taxon>asterids</taxon>
        <taxon>lamiids</taxon>
        <taxon>Lamiales</taxon>
        <taxon>Oleaceae</taxon>
        <taxon>Forsythieae</taxon>
        <taxon>Forsythia</taxon>
    </lineage>
</organism>
<name>A0ABD1USD8_9LAMI</name>
<dbReference type="EMBL" id="JBFOLJ010000006">
    <property type="protein sequence ID" value="KAL2527970.1"/>
    <property type="molecule type" value="Genomic_DNA"/>
</dbReference>
<protein>
    <submittedName>
        <fullName evidence="2">Uncharacterized protein</fullName>
    </submittedName>
</protein>
<keyword evidence="3" id="KW-1185">Reference proteome</keyword>
<reference evidence="3" key="1">
    <citation type="submission" date="2024-07" db="EMBL/GenBank/DDBJ databases">
        <title>Two chromosome-level genome assemblies of Korean endemic species Abeliophyllum distichum and Forsythia ovata (Oleaceae).</title>
        <authorList>
            <person name="Jang H."/>
        </authorList>
    </citation>
    <scope>NUCLEOTIDE SEQUENCE [LARGE SCALE GENOMIC DNA]</scope>
</reference>
<feature type="compositionally biased region" description="Polar residues" evidence="1">
    <location>
        <begin position="23"/>
        <end position="38"/>
    </location>
</feature>
<evidence type="ECO:0000313" key="2">
    <source>
        <dbReference type="EMBL" id="KAL2527970.1"/>
    </source>
</evidence>
<dbReference type="Proteomes" id="UP001604277">
    <property type="component" value="Unassembled WGS sequence"/>
</dbReference>
<sequence>METPSRRTTRSMGVSPGGENKTDSNASGRRRTTFSTPTEDAKTKEITKMKACKTDSTKKSKKNLKRKSYIPQKGNVILHKEEEEGRAKKLKDIKRPYKGTQKKQKREIAAKRFLSLLYLRAILQTTKKGNSSISEYFLKMKEVVDTISSTCHIISDEDLLMYIMNGLGFEYNDVVVNLTA</sequence>
<gene>
    <name evidence="2" type="ORF">Fot_20571</name>
</gene>
<dbReference type="PANTHER" id="PTHR47481">
    <property type="match status" value="1"/>
</dbReference>
<evidence type="ECO:0000313" key="3">
    <source>
        <dbReference type="Proteomes" id="UP001604277"/>
    </source>
</evidence>
<dbReference type="PANTHER" id="PTHR47481:SF22">
    <property type="entry name" value="RETROTRANSPOSON GAG DOMAIN-CONTAINING PROTEIN"/>
    <property type="match status" value="1"/>
</dbReference>
<feature type="compositionally biased region" description="Basic and acidic residues" evidence="1">
    <location>
        <begin position="39"/>
        <end position="58"/>
    </location>
</feature>
<comment type="caution">
    <text evidence="2">The sequence shown here is derived from an EMBL/GenBank/DDBJ whole genome shotgun (WGS) entry which is preliminary data.</text>
</comment>